<keyword evidence="3" id="KW-1185">Reference proteome</keyword>
<dbReference type="Proteomes" id="UP000054977">
    <property type="component" value="Unassembled WGS sequence"/>
</dbReference>
<accession>A0A158JQN3</accession>
<dbReference type="STRING" id="326474.AWB65_06939"/>
<dbReference type="EMBL" id="FCNW02000209">
    <property type="protein sequence ID" value="SAL70741.1"/>
    <property type="molecule type" value="Genomic_DNA"/>
</dbReference>
<dbReference type="AlphaFoldDB" id="A0A158JQN3"/>
<sequence>MIREAVEMFGFDRSMFASNFPVGNLSASLTAIVADVLAAVPKAAESDLCKLFAGTAQRFYRID</sequence>
<dbReference type="Pfam" id="PF04909">
    <property type="entry name" value="Amidohydro_2"/>
    <property type="match status" value="1"/>
</dbReference>
<dbReference type="Gene3D" id="3.20.20.140">
    <property type="entry name" value="Metal-dependent hydrolases"/>
    <property type="match status" value="1"/>
</dbReference>
<gene>
    <name evidence="2" type="ORF">AWB65_06939</name>
</gene>
<comment type="caution">
    <text evidence="2">The sequence shown here is derived from an EMBL/GenBank/DDBJ whole genome shotgun (WGS) entry which is preliminary data.</text>
</comment>
<dbReference type="GO" id="GO:0016787">
    <property type="term" value="F:hydrolase activity"/>
    <property type="evidence" value="ECO:0007669"/>
    <property type="project" value="UniProtKB-KW"/>
</dbReference>
<evidence type="ECO:0000259" key="1">
    <source>
        <dbReference type="Pfam" id="PF04909"/>
    </source>
</evidence>
<proteinExistence type="predicted"/>
<dbReference type="InterPro" id="IPR006680">
    <property type="entry name" value="Amidohydro-rel"/>
</dbReference>
<name>A0A158JQN3_9BURK</name>
<dbReference type="SUPFAM" id="SSF51556">
    <property type="entry name" value="Metallo-dependent hydrolases"/>
    <property type="match status" value="1"/>
</dbReference>
<protein>
    <submittedName>
        <fullName evidence="2">Amidohydrolase</fullName>
    </submittedName>
</protein>
<reference evidence="2" key="1">
    <citation type="submission" date="2016-01" db="EMBL/GenBank/DDBJ databases">
        <authorList>
            <person name="Peeters C."/>
        </authorList>
    </citation>
    <scope>NUCLEOTIDE SEQUENCE [LARGE SCALE GENOMIC DNA]</scope>
    <source>
        <strain evidence="2">LMG 22934</strain>
    </source>
</reference>
<organism evidence="2 3">
    <name type="scientific">Caballeronia humi</name>
    <dbReference type="NCBI Taxonomy" id="326474"/>
    <lineage>
        <taxon>Bacteria</taxon>
        <taxon>Pseudomonadati</taxon>
        <taxon>Pseudomonadota</taxon>
        <taxon>Betaproteobacteria</taxon>
        <taxon>Burkholderiales</taxon>
        <taxon>Burkholderiaceae</taxon>
        <taxon>Caballeronia</taxon>
    </lineage>
</organism>
<evidence type="ECO:0000313" key="3">
    <source>
        <dbReference type="Proteomes" id="UP000054977"/>
    </source>
</evidence>
<dbReference type="InterPro" id="IPR032466">
    <property type="entry name" value="Metal_Hydrolase"/>
</dbReference>
<feature type="domain" description="Amidohydrolase-related" evidence="1">
    <location>
        <begin position="2"/>
        <end position="62"/>
    </location>
</feature>
<evidence type="ECO:0000313" key="2">
    <source>
        <dbReference type="EMBL" id="SAL70741.1"/>
    </source>
</evidence>